<dbReference type="EMBL" id="FNPK01000008">
    <property type="protein sequence ID" value="SDY36254.1"/>
    <property type="molecule type" value="Genomic_DNA"/>
</dbReference>
<gene>
    <name evidence="1" type="ORF">SAMN05421643_108107</name>
</gene>
<reference evidence="2" key="1">
    <citation type="submission" date="2016-10" db="EMBL/GenBank/DDBJ databases">
        <authorList>
            <person name="Varghese N."/>
            <person name="Submissions S."/>
        </authorList>
    </citation>
    <scope>NUCLEOTIDE SEQUENCE [LARGE SCALE GENOMIC DNA]</scope>
    <source>
        <strain evidence="2">ANC 5109</strain>
    </source>
</reference>
<organism evidence="1 2">
    <name type="scientific">Acinetobacter kyonggiensis</name>
    <dbReference type="NCBI Taxonomy" id="595670"/>
    <lineage>
        <taxon>Bacteria</taxon>
        <taxon>Pseudomonadati</taxon>
        <taxon>Pseudomonadota</taxon>
        <taxon>Gammaproteobacteria</taxon>
        <taxon>Moraxellales</taxon>
        <taxon>Moraxellaceae</taxon>
        <taxon>Acinetobacter</taxon>
    </lineage>
</organism>
<sequence>MSLNEIIDRDLNKLSTFFLDSLDYKVNKNNNSFLQLMNLKHWFIADKSRKISFAKDFRLPLEYEDGFKILLNKCKSGTGGIYQHQSRKLFKGNTIDLMLCDFGIHHLHLGVKEDSNHKRMVQGTADVVFVYVNDDEIFFIKVAGHGEWHLKNSLEIIHRERPDLIKHRIIRGIKGNSFKDEEILALRSKGYAYFIKIGTVCYMPEQIWAGKNLVKGLAYFIQLKLKIEQIIERQIKIVCSEQNLSNTDEVNVKIVDFDFSKFEDFHFELIVNNNMTSYKAQI</sequence>
<proteinExistence type="predicted"/>
<accession>A0A1H3JAN8</accession>
<evidence type="ECO:0000313" key="2">
    <source>
        <dbReference type="Proteomes" id="UP000199035"/>
    </source>
</evidence>
<dbReference type="AlphaFoldDB" id="A0A1H3JAN8"/>
<evidence type="ECO:0000313" key="1">
    <source>
        <dbReference type="EMBL" id="SDY36254.1"/>
    </source>
</evidence>
<name>A0A1H3JAN8_9GAMM</name>
<protein>
    <submittedName>
        <fullName evidence="1">Uncharacterized protein</fullName>
    </submittedName>
</protein>
<dbReference type="RefSeq" id="WP_086184280.1">
    <property type="nucleotide sequence ID" value="NZ_FNPK01000008.1"/>
</dbReference>
<keyword evidence="2" id="KW-1185">Reference proteome</keyword>
<dbReference type="Proteomes" id="UP000199035">
    <property type="component" value="Unassembled WGS sequence"/>
</dbReference>